<dbReference type="NCBIfam" id="TIGR00229">
    <property type="entry name" value="sensory_box"/>
    <property type="match status" value="1"/>
</dbReference>
<dbReference type="SUPFAM" id="SSF55785">
    <property type="entry name" value="PYP-like sensor domain (PAS domain)"/>
    <property type="match status" value="1"/>
</dbReference>
<comment type="caution">
    <text evidence="4">The sequence shown here is derived from an EMBL/GenBank/DDBJ whole genome shotgun (WGS) entry which is preliminary data.</text>
</comment>
<organism evidence="4 5">
    <name type="scientific">Vibrio europaeus</name>
    <dbReference type="NCBI Taxonomy" id="300876"/>
    <lineage>
        <taxon>Bacteria</taxon>
        <taxon>Pseudomonadati</taxon>
        <taxon>Pseudomonadota</taxon>
        <taxon>Gammaproteobacteria</taxon>
        <taxon>Vibrionales</taxon>
        <taxon>Vibrionaceae</taxon>
        <taxon>Vibrio</taxon>
        <taxon>Vibrio oreintalis group</taxon>
    </lineage>
</organism>
<dbReference type="InterPro" id="IPR001633">
    <property type="entry name" value="EAL_dom"/>
</dbReference>
<evidence type="ECO:0000313" key="5">
    <source>
        <dbReference type="Proteomes" id="UP000094761"/>
    </source>
</evidence>
<dbReference type="InterPro" id="IPR035919">
    <property type="entry name" value="EAL_sf"/>
</dbReference>
<dbReference type="SMART" id="SM00052">
    <property type="entry name" value="EAL"/>
    <property type="match status" value="1"/>
</dbReference>
<evidence type="ECO:0000259" key="2">
    <source>
        <dbReference type="PROSITE" id="PS50883"/>
    </source>
</evidence>
<dbReference type="RefSeq" id="WP_069666653.1">
    <property type="nucleotide sequence ID" value="NZ_JAPFIM010000026.1"/>
</dbReference>
<keyword evidence="6" id="KW-1185">Reference proteome</keyword>
<dbReference type="EMBL" id="LUAX01000001">
    <property type="protein sequence ID" value="OAN00754.1"/>
    <property type="molecule type" value="Genomic_DNA"/>
</dbReference>
<evidence type="ECO:0000313" key="4">
    <source>
        <dbReference type="EMBL" id="OAN00754.1"/>
    </source>
</evidence>
<dbReference type="Gene3D" id="3.20.20.450">
    <property type="entry name" value="EAL domain"/>
    <property type="match status" value="1"/>
</dbReference>
<dbReference type="Gene3D" id="3.30.70.270">
    <property type="match status" value="1"/>
</dbReference>
<dbReference type="InterPro" id="IPR050706">
    <property type="entry name" value="Cyclic-di-GMP_PDE-like"/>
</dbReference>
<evidence type="ECO:0000313" key="3">
    <source>
        <dbReference type="EMBL" id="MDC5741534.1"/>
    </source>
</evidence>
<dbReference type="GeneID" id="78075311"/>
<accession>A0A178JF10</accession>
<name>A0A178JF10_9VIBR</name>
<evidence type="ECO:0000313" key="6">
    <source>
        <dbReference type="Proteomes" id="UP001150001"/>
    </source>
</evidence>
<dbReference type="AlphaFoldDB" id="A0A178JF10"/>
<dbReference type="Pfam" id="PF13426">
    <property type="entry name" value="PAS_9"/>
    <property type="match status" value="1"/>
</dbReference>
<dbReference type="InterPro" id="IPR000014">
    <property type="entry name" value="PAS"/>
</dbReference>
<sequence length="821" mass="92766">MTTVLEERLDERRVEGRKPKYSVYDWYLNLKTHEFECDDEAKCLLVGEPSSSLTAKALFDLLPKSQRKVVKNAFQAALDSGERTYTHCCLLNSVSLFVYVEIVIERVSAFELKGTISPCLNIASRHEAAEVFYSVFENPHHGIIVTDSETRILACNHHFENLTGYLRNELVGLKTQIFNADKHSQAYYQQLWQRLSNFGYWNGTILSRRSDGSVFPQDLTIHKVNPGNGSNYYVGFSSDLSGALDRIEDIESGGIDLLTQLPSKETFITHLAEVCRYTEIGQGVVVLAMQPNFPKGSTQEVKRQFASYLKDNTKVLCSGYIGHDCFVVTLAYSFQQATQVVTNIGRSITKLFHSFKHAQAPVATALKEGISGVSVLDVDATNPNQLVSHAYQALLELHSGQSRRINFYDRQIHNQIERKKALEEYVVESLESGAIDVYFQPIVDLQKNRIDKFEALCRFPAREGLAATTQELVGVVEELDRVVQLDDLVLLSALEQLAELQRLFGDHVKLSVNRSLKTSTELDQILQRAAMVLDKEGVSPESITLEFTESAYFESDKKNKQVLSLLREAGVKIAVDDFGTGSASFRYLKECYFDILKIDRAFIQNITFESRQYFIVQALILLAKRLDLEVIAEGVETEQELHILASLGVDYIQGYYFSKPMPLRELKQVTDYCQLRTTISQVKADSMVHLVEHSHHVDAGEPLSLVYQYFADGFNDYLPVVEDKVCVGYIDRANMNLHLTPNMGTDLESNKENAYWHKPANRLMLPVKTKVAWDTPQSEIPRLVAQATPFPWILVDEQGLFKGIVSSKSVMEYLANNNSVT</sequence>
<dbReference type="EMBL" id="JAPFIT010000018">
    <property type="protein sequence ID" value="MDC5741534.1"/>
    <property type="molecule type" value="Genomic_DNA"/>
</dbReference>
<feature type="domain" description="PAS" evidence="1">
    <location>
        <begin position="128"/>
        <end position="172"/>
    </location>
</feature>
<dbReference type="InterPro" id="IPR046342">
    <property type="entry name" value="CBS_dom_sf"/>
</dbReference>
<evidence type="ECO:0000259" key="1">
    <source>
        <dbReference type="PROSITE" id="PS50112"/>
    </source>
</evidence>
<dbReference type="SUPFAM" id="SSF141868">
    <property type="entry name" value="EAL domain-like"/>
    <property type="match status" value="1"/>
</dbReference>
<dbReference type="Pfam" id="PF00563">
    <property type="entry name" value="EAL"/>
    <property type="match status" value="1"/>
</dbReference>
<dbReference type="Proteomes" id="UP000094761">
    <property type="component" value="Unassembled WGS sequence"/>
</dbReference>
<dbReference type="PROSITE" id="PS50112">
    <property type="entry name" value="PAS"/>
    <property type="match status" value="1"/>
</dbReference>
<dbReference type="GO" id="GO:0071111">
    <property type="term" value="F:cyclic-guanylate-specific phosphodiesterase activity"/>
    <property type="evidence" value="ECO:0007669"/>
    <property type="project" value="InterPro"/>
</dbReference>
<protein>
    <submittedName>
        <fullName evidence="3">EAL domain-containing protein</fullName>
    </submittedName>
    <submittedName>
        <fullName evidence="4">PAS domain S-box protein</fullName>
    </submittedName>
</protein>
<dbReference type="SUPFAM" id="SSF54631">
    <property type="entry name" value="CBS-domain pair"/>
    <property type="match status" value="1"/>
</dbReference>
<dbReference type="CDD" id="cd01948">
    <property type="entry name" value="EAL"/>
    <property type="match status" value="1"/>
</dbReference>
<dbReference type="SMART" id="SM00091">
    <property type="entry name" value="PAS"/>
    <property type="match status" value="1"/>
</dbReference>
<dbReference type="PROSITE" id="PS50883">
    <property type="entry name" value="EAL"/>
    <property type="match status" value="1"/>
</dbReference>
<feature type="domain" description="EAL" evidence="2">
    <location>
        <begin position="419"/>
        <end position="674"/>
    </location>
</feature>
<proteinExistence type="predicted"/>
<gene>
    <name evidence="4" type="ORF">AZ468_06400</name>
    <name evidence="3" type="ORF">OPW20_15790</name>
</gene>
<dbReference type="InterPro" id="IPR035965">
    <property type="entry name" value="PAS-like_dom_sf"/>
</dbReference>
<dbReference type="CDD" id="cd00130">
    <property type="entry name" value="PAS"/>
    <property type="match status" value="1"/>
</dbReference>
<reference evidence="3" key="2">
    <citation type="submission" date="2022-11" db="EMBL/GenBank/DDBJ databases">
        <title>Role of the vibriolysin VemA secreted by the emergent pathogen Vibrio europaeus in the colonization of Manila clam mucus.</title>
        <authorList>
            <person name="Martinez C."/>
            <person name="Rodriguez S."/>
            <person name="Vences A."/>
            <person name="Barja J.L."/>
            <person name="Toranzo A.E."/>
            <person name="Dubert J."/>
        </authorList>
    </citation>
    <scope>NUCLEOTIDE SEQUENCE</scope>
    <source>
        <strain evidence="3">3454</strain>
    </source>
</reference>
<dbReference type="PANTHER" id="PTHR33121:SF79">
    <property type="entry name" value="CYCLIC DI-GMP PHOSPHODIESTERASE PDED-RELATED"/>
    <property type="match status" value="1"/>
</dbReference>
<dbReference type="InterPro" id="IPR043128">
    <property type="entry name" value="Rev_trsase/Diguanyl_cyclase"/>
</dbReference>
<dbReference type="Proteomes" id="UP001150001">
    <property type="component" value="Unassembled WGS sequence"/>
</dbReference>
<dbReference type="PANTHER" id="PTHR33121">
    <property type="entry name" value="CYCLIC DI-GMP PHOSPHODIESTERASE PDEF"/>
    <property type="match status" value="1"/>
</dbReference>
<dbReference type="Gene3D" id="3.30.450.20">
    <property type="entry name" value="PAS domain"/>
    <property type="match status" value="1"/>
</dbReference>
<dbReference type="OrthoDB" id="5643297at2"/>
<reference evidence="4 5" key="1">
    <citation type="submission" date="2016-03" db="EMBL/GenBank/DDBJ databases">
        <title>Draft genome sequence of the Vibrio tubiashii subs. europaeus.</title>
        <authorList>
            <person name="Spinard E."/>
            <person name="Dubert J."/>
            <person name="Nelson D.R."/>
            <person name="Barja J.L."/>
        </authorList>
    </citation>
    <scope>NUCLEOTIDE SEQUENCE [LARGE SCALE GENOMIC DNA]</scope>
    <source>
        <strain evidence="5">PP-638</strain>
        <strain evidence="4">PP2-638</strain>
    </source>
</reference>